<organism evidence="1 2">
    <name type="scientific">Bimuria novae-zelandiae CBS 107.79</name>
    <dbReference type="NCBI Taxonomy" id="1447943"/>
    <lineage>
        <taxon>Eukaryota</taxon>
        <taxon>Fungi</taxon>
        <taxon>Dikarya</taxon>
        <taxon>Ascomycota</taxon>
        <taxon>Pezizomycotina</taxon>
        <taxon>Dothideomycetes</taxon>
        <taxon>Pleosporomycetidae</taxon>
        <taxon>Pleosporales</taxon>
        <taxon>Massarineae</taxon>
        <taxon>Didymosphaeriaceae</taxon>
        <taxon>Bimuria</taxon>
    </lineage>
</organism>
<reference evidence="1" key="1">
    <citation type="journal article" date="2020" name="Stud. Mycol.">
        <title>101 Dothideomycetes genomes: a test case for predicting lifestyles and emergence of pathogens.</title>
        <authorList>
            <person name="Haridas S."/>
            <person name="Albert R."/>
            <person name="Binder M."/>
            <person name="Bloem J."/>
            <person name="Labutti K."/>
            <person name="Salamov A."/>
            <person name="Andreopoulos B."/>
            <person name="Baker S."/>
            <person name="Barry K."/>
            <person name="Bills G."/>
            <person name="Bluhm B."/>
            <person name="Cannon C."/>
            <person name="Castanera R."/>
            <person name="Culley D."/>
            <person name="Daum C."/>
            <person name="Ezra D."/>
            <person name="Gonzalez J."/>
            <person name="Henrissat B."/>
            <person name="Kuo A."/>
            <person name="Liang C."/>
            <person name="Lipzen A."/>
            <person name="Lutzoni F."/>
            <person name="Magnuson J."/>
            <person name="Mondo S."/>
            <person name="Nolan M."/>
            <person name="Ohm R."/>
            <person name="Pangilinan J."/>
            <person name="Park H.-J."/>
            <person name="Ramirez L."/>
            <person name="Alfaro M."/>
            <person name="Sun H."/>
            <person name="Tritt A."/>
            <person name="Yoshinaga Y."/>
            <person name="Zwiers L.-H."/>
            <person name="Turgeon B."/>
            <person name="Goodwin S."/>
            <person name="Spatafora J."/>
            <person name="Crous P."/>
            <person name="Grigoriev I."/>
        </authorList>
    </citation>
    <scope>NUCLEOTIDE SEQUENCE</scope>
    <source>
        <strain evidence="1">CBS 107.79</strain>
    </source>
</reference>
<dbReference type="PANTHER" id="PTHR47582:SF1">
    <property type="entry name" value="P450, PUTATIVE (EUROFUNG)-RELATED"/>
    <property type="match status" value="1"/>
</dbReference>
<proteinExistence type="predicted"/>
<dbReference type="GO" id="GO:0016705">
    <property type="term" value="F:oxidoreductase activity, acting on paired donors, with incorporation or reduction of molecular oxygen"/>
    <property type="evidence" value="ECO:0007669"/>
    <property type="project" value="InterPro"/>
</dbReference>
<dbReference type="InterPro" id="IPR036396">
    <property type="entry name" value="Cyt_P450_sf"/>
</dbReference>
<keyword evidence="2" id="KW-1185">Reference proteome</keyword>
<dbReference type="Gene3D" id="1.10.630.10">
    <property type="entry name" value="Cytochrome P450"/>
    <property type="match status" value="1"/>
</dbReference>
<dbReference type="GO" id="GO:0004497">
    <property type="term" value="F:monooxygenase activity"/>
    <property type="evidence" value="ECO:0007669"/>
    <property type="project" value="InterPro"/>
</dbReference>
<dbReference type="PANTHER" id="PTHR47582">
    <property type="entry name" value="P450, PUTATIVE (EUROFUNG)-RELATED"/>
    <property type="match status" value="1"/>
</dbReference>
<sequence length="308" mass="35876">MLGKYGITAETASKMFDTLLGDKKSWMESSIENFKLQMHPGEKLDLVQKRVLDCIDSLVAWDRLEGRMVLEDGTEERVVSLYTWNEMVIVDAQTRAFFDEALYEKSSKINIERGLKHYLGLPKERRPNDSWLIRLCVKIWTGLVSKKLKKSMSCSHFIVMNANAYKPIFWIMAHLLLDPDLAEELKQDLHLTNWPMGTRTVQADTIIGGKKLRRVRKLLMPYRAMYFDDTVFGTDAAGFNPKRFMLNKGLVTHKSYRPFGGAAHYSPGHYIVRREMQMFTAVTLMRFDMSLVSQEWIIRFHLVAYKFR</sequence>
<dbReference type="Proteomes" id="UP000800036">
    <property type="component" value="Unassembled WGS sequence"/>
</dbReference>
<evidence type="ECO:0000313" key="1">
    <source>
        <dbReference type="EMBL" id="KAF1968180.1"/>
    </source>
</evidence>
<dbReference type="Pfam" id="PF00067">
    <property type="entry name" value="p450"/>
    <property type="match status" value="1"/>
</dbReference>
<dbReference type="EMBL" id="ML976723">
    <property type="protein sequence ID" value="KAF1968180.1"/>
    <property type="molecule type" value="Genomic_DNA"/>
</dbReference>
<accession>A0A6A5UUV3</accession>
<dbReference type="OrthoDB" id="1470350at2759"/>
<dbReference type="SUPFAM" id="SSF48264">
    <property type="entry name" value="Cytochrome P450"/>
    <property type="match status" value="1"/>
</dbReference>
<dbReference type="InterPro" id="IPR053007">
    <property type="entry name" value="CYP450_monoxygenase_sec-met"/>
</dbReference>
<dbReference type="InterPro" id="IPR001128">
    <property type="entry name" value="Cyt_P450"/>
</dbReference>
<dbReference type="GO" id="GO:0020037">
    <property type="term" value="F:heme binding"/>
    <property type="evidence" value="ECO:0007669"/>
    <property type="project" value="InterPro"/>
</dbReference>
<protein>
    <submittedName>
        <fullName evidence="1">Cytochrome P450</fullName>
    </submittedName>
</protein>
<gene>
    <name evidence="1" type="ORF">BU23DRAFT_656579</name>
</gene>
<dbReference type="GO" id="GO:0005506">
    <property type="term" value="F:iron ion binding"/>
    <property type="evidence" value="ECO:0007669"/>
    <property type="project" value="InterPro"/>
</dbReference>
<name>A0A6A5UUV3_9PLEO</name>
<dbReference type="AlphaFoldDB" id="A0A6A5UUV3"/>
<evidence type="ECO:0000313" key="2">
    <source>
        <dbReference type="Proteomes" id="UP000800036"/>
    </source>
</evidence>